<dbReference type="HOGENOM" id="CLU_2028403_0_0_1"/>
<dbReference type="Proteomes" id="UP000009172">
    <property type="component" value="Unassembled WGS sequence"/>
</dbReference>
<dbReference type="EMBL" id="GG698498">
    <property type="protein sequence ID" value="EGD96988.1"/>
    <property type="molecule type" value="Genomic_DNA"/>
</dbReference>
<gene>
    <name evidence="2" type="ORF">TESG_04410</name>
</gene>
<protein>
    <submittedName>
        <fullName evidence="2">Uncharacterized protein</fullName>
    </submittedName>
</protein>
<evidence type="ECO:0000313" key="2">
    <source>
        <dbReference type="EMBL" id="EGD96988.1"/>
    </source>
</evidence>
<proteinExistence type="predicted"/>
<dbReference type="AlphaFoldDB" id="F2S089"/>
<name>F2S089_TRIT1</name>
<sequence length="122" mass="13355">MLLRASNLDRGQVPKQASPDFSALNGSSAGPERGRPTAYEDTDLEALRVSGTFNLIRKGKRVVHISSANCRVLYDMGSMDRGIHDVCHDTLGQDNSEMNSVGIPQEQMSTDSVLFSVEKENQ</sequence>
<feature type="region of interest" description="Disordered" evidence="1">
    <location>
        <begin position="1"/>
        <end position="40"/>
    </location>
</feature>
<evidence type="ECO:0000313" key="3">
    <source>
        <dbReference type="Proteomes" id="UP000009172"/>
    </source>
</evidence>
<organism evidence="2 3">
    <name type="scientific">Trichophyton tonsurans (strain CBS 112818)</name>
    <name type="common">Scalp ringworm fungus</name>
    <dbReference type="NCBI Taxonomy" id="647933"/>
    <lineage>
        <taxon>Eukaryota</taxon>
        <taxon>Fungi</taxon>
        <taxon>Dikarya</taxon>
        <taxon>Ascomycota</taxon>
        <taxon>Pezizomycotina</taxon>
        <taxon>Eurotiomycetes</taxon>
        <taxon>Eurotiomycetidae</taxon>
        <taxon>Onygenales</taxon>
        <taxon>Arthrodermataceae</taxon>
        <taxon>Trichophyton</taxon>
    </lineage>
</organism>
<keyword evidence="3" id="KW-1185">Reference proteome</keyword>
<reference evidence="3" key="1">
    <citation type="journal article" date="2012" name="MBio">
        <title>Comparative genome analysis of Trichophyton rubrum and related dermatophytes reveals candidate genes involved in infection.</title>
        <authorList>
            <person name="Martinez D.A."/>
            <person name="Oliver B.G."/>
            <person name="Graeser Y."/>
            <person name="Goldberg J.M."/>
            <person name="Li W."/>
            <person name="Martinez-Rossi N.M."/>
            <person name="Monod M."/>
            <person name="Shelest E."/>
            <person name="Barton R.C."/>
            <person name="Birch E."/>
            <person name="Brakhage A.A."/>
            <person name="Chen Z."/>
            <person name="Gurr S.J."/>
            <person name="Heiman D."/>
            <person name="Heitman J."/>
            <person name="Kosti I."/>
            <person name="Rossi A."/>
            <person name="Saif S."/>
            <person name="Samalova M."/>
            <person name="Saunders C.W."/>
            <person name="Shea T."/>
            <person name="Summerbell R.C."/>
            <person name="Xu J."/>
            <person name="Young S."/>
            <person name="Zeng Q."/>
            <person name="Birren B.W."/>
            <person name="Cuomo C.A."/>
            <person name="White T.C."/>
        </authorList>
    </citation>
    <scope>NUCLEOTIDE SEQUENCE [LARGE SCALE GENOMIC DNA]</scope>
    <source>
        <strain evidence="3">CBS 112818</strain>
    </source>
</reference>
<evidence type="ECO:0000256" key="1">
    <source>
        <dbReference type="SAM" id="MobiDB-lite"/>
    </source>
</evidence>
<accession>F2S089</accession>